<protein>
    <submittedName>
        <fullName evidence="2">GNAT family N-acetyltransferase</fullName>
    </submittedName>
</protein>
<dbReference type="SUPFAM" id="SSF55729">
    <property type="entry name" value="Acyl-CoA N-acyltransferases (Nat)"/>
    <property type="match status" value="2"/>
</dbReference>
<dbReference type="Proteomes" id="UP000653578">
    <property type="component" value="Unassembled WGS sequence"/>
</dbReference>
<dbReference type="Gene3D" id="3.40.630.30">
    <property type="match status" value="2"/>
</dbReference>
<evidence type="ECO:0000313" key="2">
    <source>
        <dbReference type="EMBL" id="NOU64498.1"/>
    </source>
</evidence>
<dbReference type="InterPro" id="IPR016181">
    <property type="entry name" value="Acyl_CoA_acyltransferase"/>
</dbReference>
<sequence length="323" mass="37195">MNWIFERMEASHLSDMVALWNKELSDSFPMRLRLLEQNVVGDRLWLREGSWVALEQSSGRVVGFVIAKMASEVTVRFGIRGDMGWIQALMVDPEHRNKGIGSYLLYKAEEALQNAGARRIMLGNDLHGRLFPGIPDQLEETKAWFEKRTYTFLEHSFDLLNAYEEGQIISLPAVHEASFRVANRHDREGLTTFMNRCFPGTWDYQHRDYWERGGTGREFVLLEKEGSIIGFCRMNDAQSPLLAQNIYWSPLFEGELGGIGPLGIDESFRGHKYGISIVQAAIHYLLQRDVRHVVIDTTPFVDFYGKLGYQSWKSYARYAKDLN</sequence>
<evidence type="ECO:0000259" key="1">
    <source>
        <dbReference type="PROSITE" id="PS51186"/>
    </source>
</evidence>
<accession>A0ABX1X7T6</accession>
<feature type="domain" description="N-acetyltransferase" evidence="1">
    <location>
        <begin position="177"/>
        <end position="323"/>
    </location>
</feature>
<dbReference type="PANTHER" id="PTHR43072">
    <property type="entry name" value="N-ACETYLTRANSFERASE"/>
    <property type="match status" value="1"/>
</dbReference>
<feature type="domain" description="N-acetyltransferase" evidence="1">
    <location>
        <begin position="3"/>
        <end position="151"/>
    </location>
</feature>
<dbReference type="EMBL" id="WHNY01000035">
    <property type="protein sequence ID" value="NOU64498.1"/>
    <property type="molecule type" value="Genomic_DNA"/>
</dbReference>
<evidence type="ECO:0000313" key="3">
    <source>
        <dbReference type="Proteomes" id="UP000653578"/>
    </source>
</evidence>
<gene>
    <name evidence="2" type="ORF">GC096_10700</name>
</gene>
<reference evidence="2 3" key="1">
    <citation type="submission" date="2019-10" db="EMBL/GenBank/DDBJ databases">
        <title>Description of Paenibacillus humi sp. nov.</title>
        <authorList>
            <person name="Carlier A."/>
            <person name="Qi S."/>
        </authorList>
    </citation>
    <scope>NUCLEOTIDE SEQUENCE [LARGE SCALE GENOMIC DNA]</scope>
    <source>
        <strain evidence="2 3">LMG 31461</strain>
    </source>
</reference>
<organism evidence="2 3">
    <name type="scientific">Paenibacillus plantarum</name>
    <dbReference type="NCBI Taxonomy" id="2654975"/>
    <lineage>
        <taxon>Bacteria</taxon>
        <taxon>Bacillati</taxon>
        <taxon>Bacillota</taxon>
        <taxon>Bacilli</taxon>
        <taxon>Bacillales</taxon>
        <taxon>Paenibacillaceae</taxon>
        <taxon>Paenibacillus</taxon>
    </lineage>
</organism>
<dbReference type="PROSITE" id="PS51186">
    <property type="entry name" value="GNAT"/>
    <property type="match status" value="2"/>
</dbReference>
<proteinExistence type="predicted"/>
<dbReference type="CDD" id="cd04301">
    <property type="entry name" value="NAT_SF"/>
    <property type="match status" value="1"/>
</dbReference>
<name>A0ABX1X7T6_9BACL</name>
<dbReference type="Pfam" id="PF00583">
    <property type="entry name" value="Acetyltransf_1"/>
    <property type="match status" value="2"/>
</dbReference>
<dbReference type="RefSeq" id="WP_246302689.1">
    <property type="nucleotide sequence ID" value="NZ_WHNY01000035.1"/>
</dbReference>
<keyword evidence="3" id="KW-1185">Reference proteome</keyword>
<dbReference type="InterPro" id="IPR000182">
    <property type="entry name" value="GNAT_dom"/>
</dbReference>
<comment type="caution">
    <text evidence="2">The sequence shown here is derived from an EMBL/GenBank/DDBJ whole genome shotgun (WGS) entry which is preliminary data.</text>
</comment>